<accession>A0ABS2P0N3</accession>
<keyword evidence="4" id="KW-1185">Reference proteome</keyword>
<dbReference type="EMBL" id="JAFBED010000004">
    <property type="protein sequence ID" value="MBM7620207.1"/>
    <property type="molecule type" value="Genomic_DNA"/>
</dbReference>
<feature type="transmembrane region" description="Helical" evidence="2">
    <location>
        <begin position="6"/>
        <end position="27"/>
    </location>
</feature>
<name>A0ABS2P0N3_9BACI</name>
<sequence>MKKQTLKLFTISLIAFVIIVSVLLYFFSERFTRSWIPIDHGFGDTVALSPDDEKIVFPFYQSGDGALYQANLDGTEVVQLTYPRQNESHVHPRYSKSGEKLLFLSQEKTAESLNQSLYIMNKDGSDLTRISENQELIIDAIFSEDDQLIYYLGAKEYNSEGVGPKEGPVNVDLYSISVTGGNKERLTKTESLKKRSLSITDDGKRIGYVQVDEGEEGKTASSFFVYDKEKKAANMVKPSSTVTSEHIYSGRISPDGSLIAFSAGSANPRKKSQTIYELYTMDVNGNQVEPVTSFRTFITEPTFFRESNRVLFIQDQSWTKGQANFKLWALDLNGERIKSITLQMPQFSGTAL</sequence>
<organism evidence="3 4">
    <name type="scientific">Sutcliffiella tianshenii</name>
    <dbReference type="NCBI Taxonomy" id="1463404"/>
    <lineage>
        <taxon>Bacteria</taxon>
        <taxon>Bacillati</taxon>
        <taxon>Bacillota</taxon>
        <taxon>Bacilli</taxon>
        <taxon>Bacillales</taxon>
        <taxon>Bacillaceae</taxon>
        <taxon>Sutcliffiella</taxon>
    </lineage>
</organism>
<dbReference type="SUPFAM" id="SSF69304">
    <property type="entry name" value="Tricorn protease N-terminal domain"/>
    <property type="match status" value="1"/>
</dbReference>
<protein>
    <submittedName>
        <fullName evidence="3">TolB protein</fullName>
    </submittedName>
</protein>
<comment type="similarity">
    <text evidence="1">Belongs to the TolB family.</text>
</comment>
<evidence type="ECO:0000256" key="1">
    <source>
        <dbReference type="ARBA" id="ARBA00009820"/>
    </source>
</evidence>
<gene>
    <name evidence="3" type="ORF">JOC95_002060</name>
</gene>
<keyword evidence="2" id="KW-0812">Transmembrane</keyword>
<keyword evidence="2" id="KW-1133">Transmembrane helix</keyword>
<evidence type="ECO:0000313" key="3">
    <source>
        <dbReference type="EMBL" id="MBM7620207.1"/>
    </source>
</evidence>
<dbReference type="RefSeq" id="WP_204415737.1">
    <property type="nucleotide sequence ID" value="NZ_JAFBED010000004.1"/>
</dbReference>
<dbReference type="Gene3D" id="2.120.10.30">
    <property type="entry name" value="TolB, C-terminal domain"/>
    <property type="match status" value="2"/>
</dbReference>
<evidence type="ECO:0000313" key="4">
    <source>
        <dbReference type="Proteomes" id="UP000737402"/>
    </source>
</evidence>
<dbReference type="Proteomes" id="UP000737402">
    <property type="component" value="Unassembled WGS sequence"/>
</dbReference>
<dbReference type="InterPro" id="IPR011659">
    <property type="entry name" value="WD40"/>
</dbReference>
<dbReference type="PANTHER" id="PTHR36842">
    <property type="entry name" value="PROTEIN TOLB HOMOLOG"/>
    <property type="match status" value="1"/>
</dbReference>
<comment type="caution">
    <text evidence="3">The sequence shown here is derived from an EMBL/GenBank/DDBJ whole genome shotgun (WGS) entry which is preliminary data.</text>
</comment>
<dbReference type="Pfam" id="PF07676">
    <property type="entry name" value="PD40"/>
    <property type="match status" value="1"/>
</dbReference>
<evidence type="ECO:0000256" key="2">
    <source>
        <dbReference type="SAM" id="Phobius"/>
    </source>
</evidence>
<keyword evidence="2" id="KW-0472">Membrane</keyword>
<proteinExistence type="inferred from homology"/>
<reference evidence="3 4" key="1">
    <citation type="submission" date="2021-01" db="EMBL/GenBank/DDBJ databases">
        <title>Genomic Encyclopedia of Type Strains, Phase IV (KMG-IV): sequencing the most valuable type-strain genomes for metagenomic binning, comparative biology and taxonomic classification.</title>
        <authorList>
            <person name="Goeker M."/>
        </authorList>
    </citation>
    <scope>NUCLEOTIDE SEQUENCE [LARGE SCALE GENOMIC DNA]</scope>
    <source>
        <strain evidence="3 4">DSM 25879</strain>
    </source>
</reference>
<dbReference type="PANTHER" id="PTHR36842:SF1">
    <property type="entry name" value="PROTEIN TOLB"/>
    <property type="match status" value="1"/>
</dbReference>
<dbReference type="InterPro" id="IPR011042">
    <property type="entry name" value="6-blade_b-propeller_TolB-like"/>
</dbReference>